<gene>
    <name evidence="3" type="ORF">TKK_015187</name>
</gene>
<dbReference type="PANTHER" id="PTHR37984:SF5">
    <property type="entry name" value="PROTEIN NYNRIN-LIKE"/>
    <property type="match status" value="1"/>
</dbReference>
<dbReference type="SUPFAM" id="SSF53098">
    <property type="entry name" value="Ribonuclease H-like"/>
    <property type="match status" value="1"/>
</dbReference>
<feature type="domain" description="Integrase catalytic" evidence="2">
    <location>
        <begin position="5"/>
        <end position="163"/>
    </location>
</feature>
<dbReference type="EMBL" id="JBJJXI010000122">
    <property type="protein sequence ID" value="KAL3389826.1"/>
    <property type="molecule type" value="Genomic_DNA"/>
</dbReference>
<evidence type="ECO:0000313" key="3">
    <source>
        <dbReference type="EMBL" id="KAL3389826.1"/>
    </source>
</evidence>
<evidence type="ECO:0000256" key="1">
    <source>
        <dbReference type="SAM" id="MobiDB-lite"/>
    </source>
</evidence>
<feature type="region of interest" description="Disordered" evidence="1">
    <location>
        <begin position="299"/>
        <end position="348"/>
    </location>
</feature>
<dbReference type="InterPro" id="IPR050951">
    <property type="entry name" value="Retrovirus_Pol_polyprotein"/>
</dbReference>
<accession>A0ABD2WAE1</accession>
<name>A0ABD2WAE1_9HYME</name>
<feature type="compositionally biased region" description="Basic residues" evidence="1">
    <location>
        <begin position="339"/>
        <end position="348"/>
    </location>
</feature>
<evidence type="ECO:0000259" key="2">
    <source>
        <dbReference type="PROSITE" id="PS50994"/>
    </source>
</evidence>
<protein>
    <recommendedName>
        <fullName evidence="2">Integrase catalytic domain-containing protein</fullName>
    </recommendedName>
</protein>
<proteinExistence type="predicted"/>
<comment type="caution">
    <text evidence="3">The sequence shown here is derived from an EMBL/GenBank/DDBJ whole genome shotgun (WGS) entry which is preliminary data.</text>
</comment>
<dbReference type="InterPro" id="IPR012337">
    <property type="entry name" value="RNaseH-like_sf"/>
</dbReference>
<dbReference type="PROSITE" id="PS50994">
    <property type="entry name" value="INTEGRASE"/>
    <property type="match status" value="1"/>
</dbReference>
<sequence length="348" mass="40483">MKERKLEGPWVTVASDVMGPLPRSKGGFKYIVVFQDLFTKYIEVRAFRSANSVTIGKAFEELILNRWGCPKYLLTDNGTEYVNNSMKKRMNELGIIQTTIAPYHAQANPVERVNRTIKTMMSIYVENNHKLWDVYLNEFTFAINTTPNSSTKYSPAYLNFGRNPRMIVTLRNELDSPSHTLTTLTQESWAHRIERLPALYQFVKENLKIANEHQAKQYNKNRKEIIYKVGDRVLRKTHTISSAPKEINAKFAEKWDGPCKIIKVLSNTVYELEHEKTGKKSKVYVNDMKKLKSDECDPLTFSDTDAHKDQNVHTKKQRHQKNYTTQTAADDGREECRYHLRRRRTPAT</sequence>
<organism evidence="3 4">
    <name type="scientific">Trichogramma kaykai</name>
    <dbReference type="NCBI Taxonomy" id="54128"/>
    <lineage>
        <taxon>Eukaryota</taxon>
        <taxon>Metazoa</taxon>
        <taxon>Ecdysozoa</taxon>
        <taxon>Arthropoda</taxon>
        <taxon>Hexapoda</taxon>
        <taxon>Insecta</taxon>
        <taxon>Pterygota</taxon>
        <taxon>Neoptera</taxon>
        <taxon>Endopterygota</taxon>
        <taxon>Hymenoptera</taxon>
        <taxon>Apocrita</taxon>
        <taxon>Proctotrupomorpha</taxon>
        <taxon>Chalcidoidea</taxon>
        <taxon>Trichogrammatidae</taxon>
        <taxon>Trichogramma</taxon>
    </lineage>
</organism>
<dbReference type="InterPro" id="IPR036397">
    <property type="entry name" value="RNaseH_sf"/>
</dbReference>
<dbReference type="Proteomes" id="UP001627154">
    <property type="component" value="Unassembled WGS sequence"/>
</dbReference>
<dbReference type="AlphaFoldDB" id="A0ABD2WAE1"/>
<dbReference type="PANTHER" id="PTHR37984">
    <property type="entry name" value="PROTEIN CBG26694"/>
    <property type="match status" value="1"/>
</dbReference>
<dbReference type="Pfam" id="PF00665">
    <property type="entry name" value="rve"/>
    <property type="match status" value="1"/>
</dbReference>
<dbReference type="Gene3D" id="3.30.420.10">
    <property type="entry name" value="Ribonuclease H-like superfamily/Ribonuclease H"/>
    <property type="match status" value="1"/>
</dbReference>
<evidence type="ECO:0000313" key="4">
    <source>
        <dbReference type="Proteomes" id="UP001627154"/>
    </source>
</evidence>
<keyword evidence="4" id="KW-1185">Reference proteome</keyword>
<reference evidence="3 4" key="1">
    <citation type="journal article" date="2024" name="bioRxiv">
        <title>A reference genome for Trichogramma kaykai: A tiny desert-dwelling parasitoid wasp with competing sex-ratio distorters.</title>
        <authorList>
            <person name="Culotta J."/>
            <person name="Lindsey A.R."/>
        </authorList>
    </citation>
    <scope>NUCLEOTIDE SEQUENCE [LARGE SCALE GENOMIC DNA]</scope>
    <source>
        <strain evidence="3 4">KSX58</strain>
    </source>
</reference>
<dbReference type="InterPro" id="IPR001584">
    <property type="entry name" value="Integrase_cat-core"/>
</dbReference>